<accession>A0AAD6LE45</accession>
<dbReference type="AlphaFoldDB" id="A0AAD6LE45"/>
<evidence type="ECO:0000313" key="1">
    <source>
        <dbReference type="EMBL" id="KAJ6957651.1"/>
    </source>
</evidence>
<evidence type="ECO:0000313" key="2">
    <source>
        <dbReference type="Proteomes" id="UP001164929"/>
    </source>
</evidence>
<gene>
    <name evidence="1" type="ORF">NC653_039576</name>
</gene>
<organism evidence="1 2">
    <name type="scientific">Populus alba x Populus x berolinensis</name>
    <dbReference type="NCBI Taxonomy" id="444605"/>
    <lineage>
        <taxon>Eukaryota</taxon>
        <taxon>Viridiplantae</taxon>
        <taxon>Streptophyta</taxon>
        <taxon>Embryophyta</taxon>
        <taxon>Tracheophyta</taxon>
        <taxon>Spermatophyta</taxon>
        <taxon>Magnoliopsida</taxon>
        <taxon>eudicotyledons</taxon>
        <taxon>Gunneridae</taxon>
        <taxon>Pentapetalae</taxon>
        <taxon>rosids</taxon>
        <taxon>fabids</taxon>
        <taxon>Malpighiales</taxon>
        <taxon>Salicaceae</taxon>
        <taxon>Saliceae</taxon>
        <taxon>Populus</taxon>
    </lineage>
</organism>
<protein>
    <submittedName>
        <fullName evidence="1">Uncharacterized protein</fullName>
    </submittedName>
</protein>
<dbReference type="EMBL" id="JAQIZT010000018">
    <property type="protein sequence ID" value="KAJ6957651.1"/>
    <property type="molecule type" value="Genomic_DNA"/>
</dbReference>
<proteinExistence type="predicted"/>
<dbReference type="Proteomes" id="UP001164929">
    <property type="component" value="Chromosome 18"/>
</dbReference>
<comment type="caution">
    <text evidence="1">The sequence shown here is derived from an EMBL/GenBank/DDBJ whole genome shotgun (WGS) entry which is preliminary data.</text>
</comment>
<name>A0AAD6LE45_9ROSI</name>
<keyword evidence="2" id="KW-1185">Reference proteome</keyword>
<sequence>MDPLDTCLMFKDDVGIRLCTCEGSRTRVDLDNQVVIRPMT</sequence>
<reference evidence="1 2" key="1">
    <citation type="journal article" date="2023" name="Mol. Ecol. Resour.">
        <title>Chromosome-level genome assembly of a triploid poplar Populus alba 'Berolinensis'.</title>
        <authorList>
            <person name="Chen S."/>
            <person name="Yu Y."/>
            <person name="Wang X."/>
            <person name="Wang S."/>
            <person name="Zhang T."/>
            <person name="Zhou Y."/>
            <person name="He R."/>
            <person name="Meng N."/>
            <person name="Wang Y."/>
            <person name="Liu W."/>
            <person name="Liu Z."/>
            <person name="Liu J."/>
            <person name="Guo Q."/>
            <person name="Huang H."/>
            <person name="Sederoff R.R."/>
            <person name="Wang G."/>
            <person name="Qu G."/>
            <person name="Chen S."/>
        </authorList>
    </citation>
    <scope>NUCLEOTIDE SEQUENCE [LARGE SCALE GENOMIC DNA]</scope>
    <source>
        <strain evidence="1">SC-2020</strain>
    </source>
</reference>